<sequence length="88" mass="9673">MWLALSSAPDAAPELNVSTNSAYAILDLLGLDRDSVGLIPLSELRSRLSDPIVHRRLNAEPGLDRYLPTLNEMARLKPVDGELHLAWA</sequence>
<keyword evidence="2" id="KW-1185">Reference proteome</keyword>
<evidence type="ECO:0000313" key="1">
    <source>
        <dbReference type="EMBL" id="MBB5713175.1"/>
    </source>
</evidence>
<comment type="caution">
    <text evidence="1">The sequence shown here is derived from an EMBL/GenBank/DDBJ whole genome shotgun (WGS) entry which is preliminary data.</text>
</comment>
<proteinExistence type="predicted"/>
<protein>
    <submittedName>
        <fullName evidence="1">Uncharacterized protein</fullName>
    </submittedName>
</protein>
<accession>A0A840YU35</accession>
<dbReference type="Proteomes" id="UP000527143">
    <property type="component" value="Unassembled WGS sequence"/>
</dbReference>
<evidence type="ECO:0000313" key="2">
    <source>
        <dbReference type="Proteomes" id="UP000527143"/>
    </source>
</evidence>
<reference evidence="1 2" key="1">
    <citation type="submission" date="2020-08" db="EMBL/GenBank/DDBJ databases">
        <title>Genomic Encyclopedia of Type Strains, Phase IV (KMG-IV): sequencing the most valuable type-strain genomes for metagenomic binning, comparative biology and taxonomic classification.</title>
        <authorList>
            <person name="Goeker M."/>
        </authorList>
    </citation>
    <scope>NUCLEOTIDE SEQUENCE [LARGE SCALE GENOMIC DNA]</scope>
    <source>
        <strain evidence="1 2">DSM 26736</strain>
    </source>
</reference>
<dbReference type="AlphaFoldDB" id="A0A840YU35"/>
<name>A0A840YU35_9SPHN</name>
<organism evidence="1 2">
    <name type="scientific">Sphingomonas xinjiangensis</name>
    <dbReference type="NCBI Taxonomy" id="643568"/>
    <lineage>
        <taxon>Bacteria</taxon>
        <taxon>Pseudomonadati</taxon>
        <taxon>Pseudomonadota</taxon>
        <taxon>Alphaproteobacteria</taxon>
        <taxon>Sphingomonadales</taxon>
        <taxon>Sphingomonadaceae</taxon>
        <taxon>Sphingomonas</taxon>
    </lineage>
</organism>
<dbReference type="EMBL" id="JACIJF010000059">
    <property type="protein sequence ID" value="MBB5713175.1"/>
    <property type="molecule type" value="Genomic_DNA"/>
</dbReference>
<gene>
    <name evidence="1" type="ORF">FHT02_004445</name>
</gene>